<feature type="transmembrane region" description="Helical" evidence="8">
    <location>
        <begin position="33"/>
        <end position="54"/>
    </location>
</feature>
<name>A0A1D8GK76_9FIRM</name>
<dbReference type="OrthoDB" id="527159at2"/>
<protein>
    <submittedName>
        <fullName evidence="9">Transporter</fullName>
    </submittedName>
</protein>
<evidence type="ECO:0000256" key="2">
    <source>
        <dbReference type="ARBA" id="ARBA00010145"/>
    </source>
</evidence>
<accession>A0A1D8GK76</accession>
<evidence type="ECO:0000313" key="9">
    <source>
        <dbReference type="EMBL" id="AOT71313.1"/>
    </source>
</evidence>
<sequence length="320" mass="35339">MNTFTYILLNSIMPIFIIISLGFVLGKKFEMNIFTLSRIVVYLLVPAFIFENIFTVNFDFSMVKILLFSVVYLVSNYILAKIISNILKYDARLSDAFANSIMFNNIGNIGLPLITLAFSTAPFVVGEKTPYLNEALAALVVVMIFNNVTSNTIGFYIGGRGTVSFKKSIINTLKLPAIHAITLALIIKALHFDITLTPIWSALILLKNGLGAIALIAMGVHLSTIKLDFKDVNVYISSFIRLIIGPLLAMLLIYIFRFDSVVAQTILIAYSVPIGLTTALIAIEYNNNQDYTIQAVVASTLFSTITLPFVIYIAGMIYPA</sequence>
<feature type="transmembrane region" description="Helical" evidence="8">
    <location>
        <begin position="262"/>
        <end position="283"/>
    </location>
</feature>
<reference evidence="9 10" key="1">
    <citation type="submission" date="2016-09" db="EMBL/GenBank/DDBJ databases">
        <title>Genomic analysis reveals versatility of anaerobic energy metabolism of Geosporobacter ferrireducens IRF9 of phylum Firmicutes.</title>
        <authorList>
            <person name="Kim S.-J."/>
        </authorList>
    </citation>
    <scope>NUCLEOTIDE SEQUENCE [LARGE SCALE GENOMIC DNA]</scope>
    <source>
        <strain evidence="9 10">IRF9</strain>
    </source>
</reference>
<feature type="transmembrane region" description="Helical" evidence="8">
    <location>
        <begin position="199"/>
        <end position="220"/>
    </location>
</feature>
<dbReference type="AlphaFoldDB" id="A0A1D8GK76"/>
<evidence type="ECO:0000256" key="3">
    <source>
        <dbReference type="ARBA" id="ARBA00022448"/>
    </source>
</evidence>
<feature type="transmembrane region" description="Helical" evidence="8">
    <location>
        <begin position="136"/>
        <end position="157"/>
    </location>
</feature>
<dbReference type="GO" id="GO:0055085">
    <property type="term" value="P:transmembrane transport"/>
    <property type="evidence" value="ECO:0007669"/>
    <property type="project" value="InterPro"/>
</dbReference>
<dbReference type="EMBL" id="CP017269">
    <property type="protein sequence ID" value="AOT71313.1"/>
    <property type="molecule type" value="Genomic_DNA"/>
</dbReference>
<evidence type="ECO:0000256" key="1">
    <source>
        <dbReference type="ARBA" id="ARBA00004651"/>
    </source>
</evidence>
<feature type="transmembrane region" description="Helical" evidence="8">
    <location>
        <begin position="6"/>
        <end position="26"/>
    </location>
</feature>
<keyword evidence="10" id="KW-1185">Reference proteome</keyword>
<dbReference type="Pfam" id="PF03547">
    <property type="entry name" value="Mem_trans"/>
    <property type="match status" value="2"/>
</dbReference>
<evidence type="ECO:0000256" key="8">
    <source>
        <dbReference type="SAM" id="Phobius"/>
    </source>
</evidence>
<feature type="transmembrane region" description="Helical" evidence="8">
    <location>
        <begin position="169"/>
        <end position="187"/>
    </location>
</feature>
<dbReference type="InterPro" id="IPR038770">
    <property type="entry name" value="Na+/solute_symporter_sf"/>
</dbReference>
<dbReference type="PANTHER" id="PTHR36838">
    <property type="entry name" value="AUXIN EFFLUX CARRIER FAMILY PROTEIN"/>
    <property type="match status" value="1"/>
</dbReference>
<dbReference type="GO" id="GO:0005886">
    <property type="term" value="C:plasma membrane"/>
    <property type="evidence" value="ECO:0007669"/>
    <property type="project" value="UniProtKB-SubCell"/>
</dbReference>
<dbReference type="STRING" id="1424294.Gferi_18180"/>
<keyword evidence="7 8" id="KW-0472">Membrane</keyword>
<keyword evidence="6 8" id="KW-1133">Transmembrane helix</keyword>
<evidence type="ECO:0000313" key="10">
    <source>
        <dbReference type="Proteomes" id="UP000095743"/>
    </source>
</evidence>
<evidence type="ECO:0000256" key="4">
    <source>
        <dbReference type="ARBA" id="ARBA00022475"/>
    </source>
</evidence>
<evidence type="ECO:0000256" key="7">
    <source>
        <dbReference type="ARBA" id="ARBA00023136"/>
    </source>
</evidence>
<dbReference type="Gene3D" id="1.20.1530.20">
    <property type="match status" value="1"/>
</dbReference>
<feature type="transmembrane region" description="Helical" evidence="8">
    <location>
        <begin position="232"/>
        <end position="256"/>
    </location>
</feature>
<evidence type="ECO:0000256" key="5">
    <source>
        <dbReference type="ARBA" id="ARBA00022692"/>
    </source>
</evidence>
<organism evidence="9 10">
    <name type="scientific">Geosporobacter ferrireducens</name>
    <dbReference type="NCBI Taxonomy" id="1424294"/>
    <lineage>
        <taxon>Bacteria</taxon>
        <taxon>Bacillati</taxon>
        <taxon>Bacillota</taxon>
        <taxon>Clostridia</taxon>
        <taxon>Peptostreptococcales</taxon>
        <taxon>Thermotaleaceae</taxon>
        <taxon>Geosporobacter</taxon>
    </lineage>
</organism>
<feature type="transmembrane region" description="Helical" evidence="8">
    <location>
        <begin position="60"/>
        <end position="80"/>
    </location>
</feature>
<dbReference type="RefSeq" id="WP_069979002.1">
    <property type="nucleotide sequence ID" value="NZ_CP017269.1"/>
</dbReference>
<gene>
    <name evidence="9" type="ORF">Gferi_18180</name>
</gene>
<proteinExistence type="inferred from homology"/>
<feature type="transmembrane region" description="Helical" evidence="8">
    <location>
        <begin position="295"/>
        <end position="318"/>
    </location>
</feature>
<dbReference type="InterPro" id="IPR004776">
    <property type="entry name" value="Mem_transp_PIN-like"/>
</dbReference>
<feature type="transmembrane region" description="Helical" evidence="8">
    <location>
        <begin position="101"/>
        <end position="124"/>
    </location>
</feature>
<dbReference type="Proteomes" id="UP000095743">
    <property type="component" value="Chromosome"/>
</dbReference>
<keyword evidence="5 8" id="KW-0812">Transmembrane</keyword>
<comment type="similarity">
    <text evidence="2">Belongs to the auxin efflux carrier (TC 2.A.69) family.</text>
</comment>
<keyword evidence="3" id="KW-0813">Transport</keyword>
<keyword evidence="4" id="KW-1003">Cell membrane</keyword>
<dbReference type="PANTHER" id="PTHR36838:SF1">
    <property type="entry name" value="SLR1864 PROTEIN"/>
    <property type="match status" value="1"/>
</dbReference>
<comment type="subcellular location">
    <subcellularLocation>
        <location evidence="1">Cell membrane</location>
        <topology evidence="1">Multi-pass membrane protein</topology>
    </subcellularLocation>
</comment>
<dbReference type="KEGG" id="gfe:Gferi_18180"/>
<evidence type="ECO:0000256" key="6">
    <source>
        <dbReference type="ARBA" id="ARBA00022989"/>
    </source>
</evidence>